<proteinExistence type="predicted"/>
<organism evidence="3 4">
    <name type="scientific">Vibrio furnissii</name>
    <dbReference type="NCBI Taxonomy" id="29494"/>
    <lineage>
        <taxon>Bacteria</taxon>
        <taxon>Pseudomonadati</taxon>
        <taxon>Pseudomonadota</taxon>
        <taxon>Gammaproteobacteria</taxon>
        <taxon>Vibrionales</taxon>
        <taxon>Vibrionaceae</taxon>
        <taxon>Vibrio</taxon>
    </lineage>
</organism>
<feature type="chain" id="PRO_5006199953" evidence="1">
    <location>
        <begin position="29"/>
        <end position="372"/>
    </location>
</feature>
<dbReference type="InterPro" id="IPR052196">
    <property type="entry name" value="Bact_Kbp"/>
</dbReference>
<evidence type="ECO:0000313" key="3">
    <source>
        <dbReference type="EMBL" id="KQH84468.1"/>
    </source>
</evidence>
<dbReference type="PROSITE" id="PS51782">
    <property type="entry name" value="LYSM"/>
    <property type="match status" value="1"/>
</dbReference>
<dbReference type="SMART" id="SM00257">
    <property type="entry name" value="LysM"/>
    <property type="match status" value="1"/>
</dbReference>
<name>A0A0Q2XTI1_VIBFU</name>
<dbReference type="Pfam" id="PF01476">
    <property type="entry name" value="LysM"/>
    <property type="match status" value="1"/>
</dbReference>
<dbReference type="Proteomes" id="UP000051221">
    <property type="component" value="Unassembled WGS sequence"/>
</dbReference>
<evidence type="ECO:0000259" key="2">
    <source>
        <dbReference type="PROSITE" id="PS51782"/>
    </source>
</evidence>
<dbReference type="RefSeq" id="WP_055466798.1">
    <property type="nucleotide sequence ID" value="NZ_LKHS01000018.1"/>
</dbReference>
<keyword evidence="1" id="KW-0732">Signal</keyword>
<sequence>MRKLTRRFASILSPRLWPVWLASLSVWAQPAPPLALKKDAPTTYTVVQGDTLWDISALYLDSPWLWPRLWQINPEIHNPDLIYPGDKLTLIWRDGQPVLSLKPMVTLSPKVRVVEKQSLPAVDEGLLLPYLQNDRLVNSAALTQSLRVMGAGDGRQYLTAAEAVYIPGPQTHAHWGIYRPMAEFVRDDQAMTAMRLIATAELGESGQNTSALRVRQLRHEIRVNDIVLPETGLESLNLTTSFFPQPAPAQLQARILGALEGSQYAGQHDVVVIDKGTNDALVQGSMFTLYRAGVSVYADDGQYRYESKRGDDEVVLPAHPIGSLMVIRPYAAFSLALVTESREPIDITVLAVAPEAADLDVAASVPHAEPAS</sequence>
<comment type="caution">
    <text evidence="3">The sequence shown here is derived from an EMBL/GenBank/DDBJ whole genome shotgun (WGS) entry which is preliminary data.</text>
</comment>
<feature type="signal peptide" evidence="1">
    <location>
        <begin position="1"/>
        <end position="28"/>
    </location>
</feature>
<dbReference type="PANTHER" id="PTHR34700:SF4">
    <property type="entry name" value="PHAGE-LIKE ELEMENT PBSX PROTEIN XKDP"/>
    <property type="match status" value="1"/>
</dbReference>
<evidence type="ECO:0000313" key="4">
    <source>
        <dbReference type="Proteomes" id="UP000051221"/>
    </source>
</evidence>
<protein>
    <submittedName>
        <fullName evidence="3">Peptidoglycan-binding protein</fullName>
    </submittedName>
</protein>
<dbReference type="CDD" id="cd00118">
    <property type="entry name" value="LysM"/>
    <property type="match status" value="1"/>
</dbReference>
<gene>
    <name evidence="3" type="ORF">AMR76_18180</name>
</gene>
<dbReference type="PANTHER" id="PTHR34700">
    <property type="entry name" value="POTASSIUM BINDING PROTEIN KBP"/>
    <property type="match status" value="1"/>
</dbReference>
<dbReference type="SUPFAM" id="SSF54106">
    <property type="entry name" value="LysM domain"/>
    <property type="match status" value="1"/>
</dbReference>
<feature type="domain" description="LysM" evidence="2">
    <location>
        <begin position="42"/>
        <end position="90"/>
    </location>
</feature>
<dbReference type="AlphaFoldDB" id="A0A0Q2XTI1"/>
<dbReference type="InterPro" id="IPR036779">
    <property type="entry name" value="LysM_dom_sf"/>
</dbReference>
<dbReference type="EMBL" id="LKHS01000018">
    <property type="protein sequence ID" value="KQH84468.1"/>
    <property type="molecule type" value="Genomic_DNA"/>
</dbReference>
<evidence type="ECO:0000256" key="1">
    <source>
        <dbReference type="SAM" id="SignalP"/>
    </source>
</evidence>
<dbReference type="InterPro" id="IPR018392">
    <property type="entry name" value="LysM"/>
</dbReference>
<accession>A0A0Q2XTI1</accession>
<dbReference type="InParanoid" id="A0A0Q2XTI1"/>
<reference evidence="3 4" key="1">
    <citation type="submission" date="2015-08" db="EMBL/GenBank/DDBJ databases">
        <title>Antibacterial properties of a collection of Vibrionaceae strains.</title>
        <authorList>
            <person name="Giubergia S."/>
        </authorList>
    </citation>
    <scope>NUCLEOTIDE SEQUENCE [LARGE SCALE GENOMIC DNA]</scope>
    <source>
        <strain evidence="3 4">S0821</strain>
    </source>
</reference>
<keyword evidence="4" id="KW-1185">Reference proteome</keyword>
<dbReference type="Gene3D" id="3.10.350.10">
    <property type="entry name" value="LysM domain"/>
    <property type="match status" value="1"/>
</dbReference>